<evidence type="ECO:0000313" key="2">
    <source>
        <dbReference type="EMBL" id="GJE76859.1"/>
    </source>
</evidence>
<name>A0ABQ4UYG2_9HYPH</name>
<organism evidence="2 3">
    <name type="scientific">Methylorubrum suomiense</name>
    <dbReference type="NCBI Taxonomy" id="144191"/>
    <lineage>
        <taxon>Bacteria</taxon>
        <taxon>Pseudomonadati</taxon>
        <taxon>Pseudomonadota</taxon>
        <taxon>Alphaproteobacteria</taxon>
        <taxon>Hyphomicrobiales</taxon>
        <taxon>Methylobacteriaceae</taxon>
        <taxon>Methylorubrum</taxon>
    </lineage>
</organism>
<reference evidence="2" key="1">
    <citation type="journal article" date="2021" name="Front. Microbiol.">
        <title>Comprehensive Comparative Genomics and Phenotyping of Methylobacterium Species.</title>
        <authorList>
            <person name="Alessa O."/>
            <person name="Ogura Y."/>
            <person name="Fujitani Y."/>
            <person name="Takami H."/>
            <person name="Hayashi T."/>
            <person name="Sahin N."/>
            <person name="Tani A."/>
        </authorList>
    </citation>
    <scope>NUCLEOTIDE SEQUENCE</scope>
    <source>
        <strain evidence="2">DSM 14458</strain>
    </source>
</reference>
<comment type="caution">
    <text evidence="2">The sequence shown here is derived from an EMBL/GenBank/DDBJ whole genome shotgun (WGS) entry which is preliminary data.</text>
</comment>
<dbReference type="EMBL" id="BPRE01000011">
    <property type="protein sequence ID" value="GJE76859.1"/>
    <property type="molecule type" value="Genomic_DNA"/>
</dbReference>
<dbReference type="InterPro" id="IPR022061">
    <property type="entry name" value="DUF3617"/>
</dbReference>
<evidence type="ECO:0000313" key="3">
    <source>
        <dbReference type="Proteomes" id="UP001055093"/>
    </source>
</evidence>
<sequence>MHRRLIGLAVATAFAASGTSGQAETMPARKAGLWESTTITADQNVTARQCIDASTDQFAQGAFGGGQNCSKNTLTKTNAGYEGASACTIGTVSAVAKSVITGDFDSKIHMVVDTTLTGLPGAKEPVQRQMVIDATYLGPCETGQSPGDIILPGGKVVKMPNPAAR</sequence>
<protein>
    <recommendedName>
        <fullName evidence="4">DUF3617 family protein</fullName>
    </recommendedName>
</protein>
<proteinExistence type="predicted"/>
<keyword evidence="3" id="KW-1185">Reference proteome</keyword>
<evidence type="ECO:0000256" key="1">
    <source>
        <dbReference type="SAM" id="SignalP"/>
    </source>
</evidence>
<dbReference type="RefSeq" id="WP_137831410.1">
    <property type="nucleotide sequence ID" value="NZ_BPRE01000011.1"/>
</dbReference>
<dbReference type="Proteomes" id="UP001055093">
    <property type="component" value="Unassembled WGS sequence"/>
</dbReference>
<reference evidence="2" key="2">
    <citation type="submission" date="2021-08" db="EMBL/GenBank/DDBJ databases">
        <authorList>
            <person name="Tani A."/>
            <person name="Ola A."/>
            <person name="Ogura Y."/>
            <person name="Katsura K."/>
            <person name="Hayashi T."/>
        </authorList>
    </citation>
    <scope>NUCLEOTIDE SEQUENCE</scope>
    <source>
        <strain evidence="2">DSM 14458</strain>
    </source>
</reference>
<evidence type="ECO:0008006" key="4">
    <source>
        <dbReference type="Google" id="ProtNLM"/>
    </source>
</evidence>
<accession>A0ABQ4UYG2</accession>
<feature type="signal peptide" evidence="1">
    <location>
        <begin position="1"/>
        <end position="23"/>
    </location>
</feature>
<dbReference type="Pfam" id="PF12276">
    <property type="entry name" value="DUF3617"/>
    <property type="match status" value="1"/>
</dbReference>
<gene>
    <name evidence="2" type="ORF">BGCPKDLD_3458</name>
</gene>
<feature type="chain" id="PRO_5047479535" description="DUF3617 family protein" evidence="1">
    <location>
        <begin position="24"/>
        <end position="165"/>
    </location>
</feature>
<keyword evidence="1" id="KW-0732">Signal</keyword>